<evidence type="ECO:0000313" key="1">
    <source>
        <dbReference type="EMBL" id="CAB4835895.1"/>
    </source>
</evidence>
<proteinExistence type="predicted"/>
<name>A0A6J7ASW1_9ZZZZ</name>
<dbReference type="AlphaFoldDB" id="A0A6J7ASW1"/>
<protein>
    <submittedName>
        <fullName evidence="1">Unannotated protein</fullName>
    </submittedName>
</protein>
<accession>A0A6J7ASW1</accession>
<reference evidence="1" key="1">
    <citation type="submission" date="2020-05" db="EMBL/GenBank/DDBJ databases">
        <authorList>
            <person name="Chiriac C."/>
            <person name="Salcher M."/>
            <person name="Ghai R."/>
            <person name="Kavagutti S V."/>
        </authorList>
    </citation>
    <scope>NUCLEOTIDE SEQUENCE</scope>
</reference>
<sequence length="60" mass="6476">MTYQIPLCDSVLETDTTWPNTINSVKGFADIPTAGELEKILCGNAARLLHLCSAPRTTPS</sequence>
<organism evidence="1">
    <name type="scientific">freshwater metagenome</name>
    <dbReference type="NCBI Taxonomy" id="449393"/>
    <lineage>
        <taxon>unclassified sequences</taxon>
        <taxon>metagenomes</taxon>
        <taxon>ecological metagenomes</taxon>
    </lineage>
</organism>
<dbReference type="EMBL" id="CAFABA010000149">
    <property type="protein sequence ID" value="CAB4835895.1"/>
    <property type="molecule type" value="Genomic_DNA"/>
</dbReference>
<gene>
    <name evidence="1" type="ORF">UFOPK3139_02673</name>
</gene>